<dbReference type="Proteomes" id="UP000597761">
    <property type="component" value="Unassembled WGS sequence"/>
</dbReference>
<evidence type="ECO:0000256" key="1">
    <source>
        <dbReference type="SAM" id="Phobius"/>
    </source>
</evidence>
<evidence type="ECO:0008006" key="4">
    <source>
        <dbReference type="Google" id="ProtNLM"/>
    </source>
</evidence>
<dbReference type="EMBL" id="BMJI01000001">
    <property type="protein sequence ID" value="GGC79889.1"/>
    <property type="molecule type" value="Genomic_DNA"/>
</dbReference>
<feature type="transmembrane region" description="Helical" evidence="1">
    <location>
        <begin position="32"/>
        <end position="53"/>
    </location>
</feature>
<evidence type="ECO:0000313" key="2">
    <source>
        <dbReference type="EMBL" id="GGC79889.1"/>
    </source>
</evidence>
<keyword evidence="3" id="KW-1185">Reference proteome</keyword>
<feature type="transmembrane region" description="Helical" evidence="1">
    <location>
        <begin position="65"/>
        <end position="86"/>
    </location>
</feature>
<organism evidence="2 3">
    <name type="scientific">Tersicoccus solisilvae</name>
    <dbReference type="NCBI Taxonomy" id="1882339"/>
    <lineage>
        <taxon>Bacteria</taxon>
        <taxon>Bacillati</taxon>
        <taxon>Actinomycetota</taxon>
        <taxon>Actinomycetes</taxon>
        <taxon>Micrococcales</taxon>
        <taxon>Micrococcaceae</taxon>
        <taxon>Tersicoccus</taxon>
    </lineage>
</organism>
<proteinExistence type="predicted"/>
<keyword evidence="1" id="KW-0812">Transmembrane</keyword>
<feature type="transmembrane region" description="Helical" evidence="1">
    <location>
        <begin position="93"/>
        <end position="114"/>
    </location>
</feature>
<dbReference type="RefSeq" id="WP_188665309.1">
    <property type="nucleotide sequence ID" value="NZ_BMJI01000001.1"/>
</dbReference>
<comment type="caution">
    <text evidence="2">The sequence shown here is derived from an EMBL/GenBank/DDBJ whole genome shotgun (WGS) entry which is preliminary data.</text>
</comment>
<keyword evidence="1" id="KW-0472">Membrane</keyword>
<accession>A0ABQ1NL44</accession>
<name>A0ABQ1NL44_9MICC</name>
<reference evidence="3" key="1">
    <citation type="journal article" date="2019" name="Int. J. Syst. Evol. Microbiol.">
        <title>The Global Catalogue of Microorganisms (GCM) 10K type strain sequencing project: providing services to taxonomists for standard genome sequencing and annotation.</title>
        <authorList>
            <consortium name="The Broad Institute Genomics Platform"/>
            <consortium name="The Broad Institute Genome Sequencing Center for Infectious Disease"/>
            <person name="Wu L."/>
            <person name="Ma J."/>
        </authorList>
    </citation>
    <scope>NUCLEOTIDE SEQUENCE [LARGE SCALE GENOMIC DNA]</scope>
    <source>
        <strain evidence="3">CGMCC 1.15480</strain>
    </source>
</reference>
<sequence length="169" mass="16834">MKNIHTDETAPAITAEGACPGHRHWLVTGGAVGLLFAYVTGMLSSSLLAAVAAGSGPLARPLPAATALMLATVALAAAMAAVLQFLPALRIGIVAVLGLLLATGIGLTALTGGAGTLVVTDVWSPAVLLQGAGYNPIGVAMVACALAHGITALIHDQLHDRAALQRQHG</sequence>
<feature type="transmembrane region" description="Helical" evidence="1">
    <location>
        <begin position="134"/>
        <end position="154"/>
    </location>
</feature>
<keyword evidence="1" id="KW-1133">Transmembrane helix</keyword>
<evidence type="ECO:0000313" key="3">
    <source>
        <dbReference type="Proteomes" id="UP000597761"/>
    </source>
</evidence>
<gene>
    <name evidence="2" type="ORF">GCM10011512_03160</name>
</gene>
<protein>
    <recommendedName>
        <fullName evidence="4">Major facilitator superfamily (MFS) profile domain-containing protein</fullName>
    </recommendedName>
</protein>